<dbReference type="InterPro" id="IPR035906">
    <property type="entry name" value="MetI-like_sf"/>
</dbReference>
<dbReference type="CDD" id="cd06261">
    <property type="entry name" value="TM_PBP2"/>
    <property type="match status" value="1"/>
</dbReference>
<evidence type="ECO:0000256" key="5">
    <source>
        <dbReference type="ARBA" id="ARBA00022989"/>
    </source>
</evidence>
<evidence type="ECO:0000256" key="2">
    <source>
        <dbReference type="ARBA" id="ARBA00022448"/>
    </source>
</evidence>
<dbReference type="PANTHER" id="PTHR43386">
    <property type="entry name" value="OLIGOPEPTIDE TRANSPORT SYSTEM PERMEASE PROTEIN APPC"/>
    <property type="match status" value="1"/>
</dbReference>
<evidence type="ECO:0000313" key="10">
    <source>
        <dbReference type="Proteomes" id="UP001174909"/>
    </source>
</evidence>
<evidence type="ECO:0000256" key="1">
    <source>
        <dbReference type="ARBA" id="ARBA00004651"/>
    </source>
</evidence>
<dbReference type="InterPro" id="IPR050366">
    <property type="entry name" value="BP-dependent_transpt_permease"/>
</dbReference>
<feature type="transmembrane region" description="Helical" evidence="7">
    <location>
        <begin position="194"/>
        <end position="217"/>
    </location>
</feature>
<feature type="transmembrane region" description="Helical" evidence="7">
    <location>
        <begin position="77"/>
        <end position="101"/>
    </location>
</feature>
<keyword evidence="4 7" id="KW-0812">Transmembrane</keyword>
<keyword evidence="5 7" id="KW-1133">Transmembrane helix</keyword>
<protein>
    <submittedName>
        <fullName evidence="9">Peptide transport system permease protein BRA1093/BS1330_II1085</fullName>
    </submittedName>
</protein>
<dbReference type="PANTHER" id="PTHR43386:SF1">
    <property type="entry name" value="D,D-DIPEPTIDE TRANSPORT SYSTEM PERMEASE PROTEIN DDPC-RELATED"/>
    <property type="match status" value="1"/>
</dbReference>
<name>A0AA35R4L3_GEOBA</name>
<dbReference type="Gene3D" id="1.10.3720.10">
    <property type="entry name" value="MetI-like"/>
    <property type="match status" value="1"/>
</dbReference>
<evidence type="ECO:0000256" key="3">
    <source>
        <dbReference type="ARBA" id="ARBA00022475"/>
    </source>
</evidence>
<dbReference type="InterPro" id="IPR000515">
    <property type="entry name" value="MetI-like"/>
</dbReference>
<feature type="transmembrane region" description="Helical" evidence="7">
    <location>
        <begin position="30"/>
        <end position="57"/>
    </location>
</feature>
<sequence length="232" mass="24614">MTVSPDSAHPLGTDPLGRDTLSRIIYGARYTLIVAFAAVLLGTTFGAVLGVASAYLGGKFDLGVQRVLEVLQAFPDLILALLLMVALGPGLGTVIVAIAVTRIPFGGRVVRAVALQIREMDYVTAARAVGVSSFRIMRLHVAPQCVAPYLVLATAHLGVAIIIEASLGFLGVGIPPPTPTWGNMLAMQGNNLIPPWWLVVYPGVAITLIVLAFSLFGDGLRDYLDPRLRGRF</sequence>
<reference evidence="9" key="1">
    <citation type="submission" date="2023-03" db="EMBL/GenBank/DDBJ databases">
        <authorList>
            <person name="Steffen K."/>
            <person name="Cardenas P."/>
        </authorList>
    </citation>
    <scope>NUCLEOTIDE SEQUENCE</scope>
</reference>
<dbReference type="Pfam" id="PF00528">
    <property type="entry name" value="BPD_transp_1"/>
    <property type="match status" value="1"/>
</dbReference>
<comment type="subcellular location">
    <subcellularLocation>
        <location evidence="1">Cell membrane</location>
        <topology evidence="1">Multi-pass membrane protein</topology>
    </subcellularLocation>
</comment>
<evidence type="ECO:0000256" key="6">
    <source>
        <dbReference type="ARBA" id="ARBA00023136"/>
    </source>
</evidence>
<feature type="domain" description="ABC transmembrane type-1" evidence="8">
    <location>
        <begin position="28"/>
        <end position="217"/>
    </location>
</feature>
<organism evidence="9 10">
    <name type="scientific">Geodia barretti</name>
    <name type="common">Barrett's horny sponge</name>
    <dbReference type="NCBI Taxonomy" id="519541"/>
    <lineage>
        <taxon>Eukaryota</taxon>
        <taxon>Metazoa</taxon>
        <taxon>Porifera</taxon>
        <taxon>Demospongiae</taxon>
        <taxon>Heteroscleromorpha</taxon>
        <taxon>Tetractinellida</taxon>
        <taxon>Astrophorina</taxon>
        <taxon>Geodiidae</taxon>
        <taxon>Geodia</taxon>
    </lineage>
</organism>
<dbReference type="EMBL" id="CASHTH010000499">
    <property type="protein sequence ID" value="CAI8002922.1"/>
    <property type="molecule type" value="Genomic_DNA"/>
</dbReference>
<keyword evidence="6 7" id="KW-0472">Membrane</keyword>
<keyword evidence="10" id="KW-1185">Reference proteome</keyword>
<keyword evidence="2" id="KW-0813">Transport</keyword>
<dbReference type="AlphaFoldDB" id="A0AA35R4L3"/>
<dbReference type="PROSITE" id="PS50928">
    <property type="entry name" value="ABC_TM1"/>
    <property type="match status" value="1"/>
</dbReference>
<feature type="transmembrane region" description="Helical" evidence="7">
    <location>
        <begin position="146"/>
        <end position="174"/>
    </location>
</feature>
<gene>
    <name evidence="9" type="ORF">GBAR_LOCUS3511</name>
</gene>
<evidence type="ECO:0000256" key="4">
    <source>
        <dbReference type="ARBA" id="ARBA00022692"/>
    </source>
</evidence>
<evidence type="ECO:0000313" key="9">
    <source>
        <dbReference type="EMBL" id="CAI8002922.1"/>
    </source>
</evidence>
<dbReference type="GO" id="GO:0055085">
    <property type="term" value="P:transmembrane transport"/>
    <property type="evidence" value="ECO:0007669"/>
    <property type="project" value="InterPro"/>
</dbReference>
<accession>A0AA35R4L3</accession>
<comment type="caution">
    <text evidence="9">The sequence shown here is derived from an EMBL/GenBank/DDBJ whole genome shotgun (WGS) entry which is preliminary data.</text>
</comment>
<dbReference type="Proteomes" id="UP001174909">
    <property type="component" value="Unassembled WGS sequence"/>
</dbReference>
<proteinExistence type="predicted"/>
<dbReference type="GO" id="GO:0005886">
    <property type="term" value="C:plasma membrane"/>
    <property type="evidence" value="ECO:0007669"/>
    <property type="project" value="UniProtKB-SubCell"/>
</dbReference>
<keyword evidence="3" id="KW-1003">Cell membrane</keyword>
<evidence type="ECO:0000256" key="7">
    <source>
        <dbReference type="SAM" id="Phobius"/>
    </source>
</evidence>
<dbReference type="SUPFAM" id="SSF161098">
    <property type="entry name" value="MetI-like"/>
    <property type="match status" value="1"/>
</dbReference>
<evidence type="ECO:0000259" key="8">
    <source>
        <dbReference type="PROSITE" id="PS50928"/>
    </source>
</evidence>